<dbReference type="CDD" id="cd03696">
    <property type="entry name" value="SelB_II"/>
    <property type="match status" value="1"/>
</dbReference>
<dbReference type="InterPro" id="IPR057335">
    <property type="entry name" value="Beta-barrel_SelB"/>
</dbReference>
<dbReference type="InterPro" id="IPR050055">
    <property type="entry name" value="EF-Tu_GTPase"/>
</dbReference>
<dbReference type="PANTHER" id="PTHR43721:SF11">
    <property type="entry name" value="SELENOCYSTEINE-SPECIFIC ELONGATION FACTOR"/>
    <property type="match status" value="1"/>
</dbReference>
<dbReference type="CDD" id="cd04171">
    <property type="entry name" value="SelB"/>
    <property type="match status" value="1"/>
</dbReference>
<evidence type="ECO:0000256" key="4">
    <source>
        <dbReference type="ARBA" id="ARBA00022741"/>
    </source>
</evidence>
<keyword evidence="3" id="KW-0963">Cytoplasm</keyword>
<dbReference type="InterPro" id="IPR004535">
    <property type="entry name" value="Transl_elong_SelB"/>
</dbReference>
<dbReference type="GO" id="GO:0003924">
    <property type="term" value="F:GTPase activity"/>
    <property type="evidence" value="ECO:0007669"/>
    <property type="project" value="InterPro"/>
</dbReference>
<proteinExistence type="predicted"/>
<dbReference type="Pfam" id="PF09107">
    <property type="entry name" value="WHD_3rd_SelB"/>
    <property type="match status" value="1"/>
</dbReference>
<dbReference type="InterPro" id="IPR015190">
    <property type="entry name" value="Elong_fac_SelB-wing-hlx_typ-2"/>
</dbReference>
<dbReference type="AlphaFoldDB" id="A0A7V3RH84"/>
<sequence>MSETLKRHIVIGTAGHIDHGKSALIKSLTGTDPDRLKEEKERGMTTDLGFAFFGDDATIIDVPGHEKFVRHMLAGASTIDFVIFVVAADDGVMPQTIEHFEILKLLQIKRGVIVVTKIDLVDKKRIETVIGEIKQLIKDSFFENAPIVLVSNVTGEGIENLKRTLRVLIEQTETKTDKGVFRMPIDRCFTMKGFGTVIAGTVLSGRVRVGDTLELLPQKKELKVRGIEVHNKKVDEVGTGFRAAINIIGADKEEIERGNVVAQPGYFEPSFYMNGSLYLLHSAPPLKNFTRVHLHLGTGEYIARVVILQKKTLEPGEKGMVQFRLEKPAVCDIGDRFVIRTYSPVITIGGGVILEPKAEKIKGFDEEIIEHLQKMETQEPIVLVEEDLNQTWKTPLTPEDISRDINLPAEGVKNLLDELIKKDIVLLIDARRALYYSKKNLSGLKERILEIIKLFHDENPTLVGIPKIELLNRLPKGIDNILFNFVIQNLREENKIKITDDNKVSLFNFKVKLDSRLSEIITKIEKIFLDARFQTPDIESLLTKNIGEPELLKKAYRYLIDNGTLVYVGEGVVFHKDMVEEAKKKLIGFLREHKEIRVSEFRDMLNTSRRYALPLLIYFDTKGITIKRGETRVLGTGGGV</sequence>
<evidence type="ECO:0000256" key="7">
    <source>
        <dbReference type="ARBA" id="ARBA00025526"/>
    </source>
</evidence>
<dbReference type="InterPro" id="IPR036388">
    <property type="entry name" value="WH-like_DNA-bd_sf"/>
</dbReference>
<evidence type="ECO:0000313" key="10">
    <source>
        <dbReference type="EMBL" id="HGE78185.1"/>
    </source>
</evidence>
<keyword evidence="4" id="KW-0547">Nucleotide-binding</keyword>
<dbReference type="PROSITE" id="PS51722">
    <property type="entry name" value="G_TR_2"/>
    <property type="match status" value="1"/>
</dbReference>
<gene>
    <name evidence="10" type="primary">selB</name>
    <name evidence="10" type="ORF">ENX68_04205</name>
</gene>
<dbReference type="Gene3D" id="2.40.30.10">
    <property type="entry name" value="Translation factors"/>
    <property type="match status" value="2"/>
</dbReference>
<evidence type="ECO:0000256" key="3">
    <source>
        <dbReference type="ARBA" id="ARBA00022490"/>
    </source>
</evidence>
<dbReference type="SUPFAM" id="SSF52540">
    <property type="entry name" value="P-loop containing nucleoside triphosphate hydrolases"/>
    <property type="match status" value="1"/>
</dbReference>
<reference evidence="10" key="1">
    <citation type="journal article" date="2020" name="mSystems">
        <title>Genome- and Community-Level Interaction Insights into Carbon Utilization and Element Cycling Functions of Hydrothermarchaeota in Hydrothermal Sediment.</title>
        <authorList>
            <person name="Zhou Z."/>
            <person name="Liu Y."/>
            <person name="Xu W."/>
            <person name="Pan J."/>
            <person name="Luo Z.H."/>
            <person name="Li M."/>
        </authorList>
    </citation>
    <scope>NUCLEOTIDE SEQUENCE [LARGE SCALE GENOMIC DNA]</scope>
    <source>
        <strain evidence="10">SpSt-961</strain>
    </source>
</reference>
<comment type="subcellular location">
    <subcellularLocation>
        <location evidence="1">Cytoplasm</location>
    </subcellularLocation>
</comment>
<dbReference type="PANTHER" id="PTHR43721">
    <property type="entry name" value="ELONGATION FACTOR TU-RELATED"/>
    <property type="match status" value="1"/>
</dbReference>
<dbReference type="InterPro" id="IPR000795">
    <property type="entry name" value="T_Tr_GTP-bd_dom"/>
</dbReference>
<dbReference type="EMBL" id="DTOZ01000112">
    <property type="protein sequence ID" value="HGE78185.1"/>
    <property type="molecule type" value="Genomic_DNA"/>
</dbReference>
<evidence type="ECO:0000256" key="5">
    <source>
        <dbReference type="ARBA" id="ARBA00022917"/>
    </source>
</evidence>
<accession>A0A7V3RH84</accession>
<dbReference type="CDD" id="cd15491">
    <property type="entry name" value="selB_III"/>
    <property type="match status" value="1"/>
</dbReference>
<dbReference type="Gene3D" id="1.10.10.2770">
    <property type="match status" value="1"/>
</dbReference>
<protein>
    <recommendedName>
        <fullName evidence="2">Selenocysteine-specific elongation factor</fullName>
    </recommendedName>
    <alternativeName>
        <fullName evidence="8">SelB translation factor</fullName>
    </alternativeName>
</protein>
<evidence type="ECO:0000259" key="9">
    <source>
        <dbReference type="PROSITE" id="PS51722"/>
    </source>
</evidence>
<keyword evidence="10" id="KW-0251">Elongation factor</keyword>
<dbReference type="GO" id="GO:0003746">
    <property type="term" value="F:translation elongation factor activity"/>
    <property type="evidence" value="ECO:0007669"/>
    <property type="project" value="UniProtKB-KW"/>
</dbReference>
<dbReference type="GO" id="GO:0003723">
    <property type="term" value="F:RNA binding"/>
    <property type="evidence" value="ECO:0007669"/>
    <property type="project" value="InterPro"/>
</dbReference>
<dbReference type="Gene3D" id="3.40.50.300">
    <property type="entry name" value="P-loop containing nucleotide triphosphate hydrolases"/>
    <property type="match status" value="1"/>
</dbReference>
<dbReference type="SUPFAM" id="SSF50465">
    <property type="entry name" value="EF-Tu/eEF-1alpha/eIF2-gamma C-terminal domain"/>
    <property type="match status" value="1"/>
</dbReference>
<dbReference type="SUPFAM" id="SSF46785">
    <property type="entry name" value="Winged helix' DNA-binding domain"/>
    <property type="match status" value="2"/>
</dbReference>
<dbReference type="Gene3D" id="1.10.10.10">
    <property type="entry name" value="Winged helix-like DNA-binding domain superfamily/Winged helix DNA-binding domain"/>
    <property type="match status" value="1"/>
</dbReference>
<organism evidence="10">
    <name type="scientific">candidate division WOR-3 bacterium</name>
    <dbReference type="NCBI Taxonomy" id="2052148"/>
    <lineage>
        <taxon>Bacteria</taxon>
        <taxon>Bacteria division WOR-3</taxon>
    </lineage>
</organism>
<keyword evidence="6" id="KW-0342">GTP-binding</keyword>
<evidence type="ECO:0000256" key="6">
    <source>
        <dbReference type="ARBA" id="ARBA00023134"/>
    </source>
</evidence>
<dbReference type="InterPro" id="IPR036390">
    <property type="entry name" value="WH_DNA-bd_sf"/>
</dbReference>
<dbReference type="Pfam" id="PF03144">
    <property type="entry name" value="GTP_EFTU_D2"/>
    <property type="match status" value="1"/>
</dbReference>
<name>A0A7V3RH84_UNCW3</name>
<dbReference type="InterPro" id="IPR009001">
    <property type="entry name" value="Transl_elong_EF1A/Init_IF2_C"/>
</dbReference>
<dbReference type="Pfam" id="PF00009">
    <property type="entry name" value="GTP_EFTU"/>
    <property type="match status" value="1"/>
</dbReference>
<evidence type="ECO:0000256" key="1">
    <source>
        <dbReference type="ARBA" id="ARBA00004496"/>
    </source>
</evidence>
<dbReference type="GO" id="GO:0005737">
    <property type="term" value="C:cytoplasm"/>
    <property type="evidence" value="ECO:0007669"/>
    <property type="project" value="UniProtKB-SubCell"/>
</dbReference>
<feature type="domain" description="Tr-type G" evidence="9">
    <location>
        <begin position="6"/>
        <end position="174"/>
    </location>
</feature>
<dbReference type="SUPFAM" id="SSF50447">
    <property type="entry name" value="Translation proteins"/>
    <property type="match status" value="1"/>
</dbReference>
<comment type="function">
    <text evidence="7">Translation factor necessary for the incorporation of selenocysteine into proteins. It probably replaces EF-Tu for the insertion of selenocysteine directed by the UGA codon. SelB binds GTP and GDP.</text>
</comment>
<evidence type="ECO:0000256" key="2">
    <source>
        <dbReference type="ARBA" id="ARBA00015953"/>
    </source>
</evidence>
<dbReference type="InterPro" id="IPR015191">
    <property type="entry name" value="SelB_WHD4"/>
</dbReference>
<dbReference type="InterPro" id="IPR009000">
    <property type="entry name" value="Transl_B-barrel_sf"/>
</dbReference>
<dbReference type="Pfam" id="PF09106">
    <property type="entry name" value="WHD_2nd_SelB"/>
    <property type="match status" value="1"/>
</dbReference>
<dbReference type="NCBIfam" id="TIGR00475">
    <property type="entry name" value="selB"/>
    <property type="match status" value="1"/>
</dbReference>
<evidence type="ECO:0000256" key="8">
    <source>
        <dbReference type="ARBA" id="ARBA00031615"/>
    </source>
</evidence>
<dbReference type="InterPro" id="IPR005225">
    <property type="entry name" value="Small_GTP-bd"/>
</dbReference>
<keyword evidence="5" id="KW-0648">Protein biosynthesis</keyword>
<dbReference type="Pfam" id="PF25461">
    <property type="entry name" value="Beta-barrel_SelB"/>
    <property type="match status" value="1"/>
</dbReference>
<dbReference type="GO" id="GO:0001514">
    <property type="term" value="P:selenocysteine incorporation"/>
    <property type="evidence" value="ECO:0007669"/>
    <property type="project" value="InterPro"/>
</dbReference>
<comment type="caution">
    <text evidence="10">The sequence shown here is derived from an EMBL/GenBank/DDBJ whole genome shotgun (WGS) entry which is preliminary data.</text>
</comment>
<dbReference type="NCBIfam" id="TIGR00231">
    <property type="entry name" value="small_GTP"/>
    <property type="match status" value="1"/>
</dbReference>
<dbReference type="InterPro" id="IPR004161">
    <property type="entry name" value="EFTu-like_2"/>
</dbReference>
<dbReference type="InterPro" id="IPR027417">
    <property type="entry name" value="P-loop_NTPase"/>
</dbReference>
<dbReference type="GO" id="GO:0005525">
    <property type="term" value="F:GTP binding"/>
    <property type="evidence" value="ECO:0007669"/>
    <property type="project" value="UniProtKB-KW"/>
</dbReference>